<name>A0AAW7TFL4_9BACL</name>
<evidence type="ECO:0000313" key="1">
    <source>
        <dbReference type="EMBL" id="MDO0876775.1"/>
    </source>
</evidence>
<dbReference type="RefSeq" id="WP_035064655.1">
    <property type="nucleotide sequence ID" value="NZ_CP012152.1"/>
</dbReference>
<proteinExistence type="predicted"/>
<accession>A0AAW7TFL4</accession>
<protein>
    <submittedName>
        <fullName evidence="1">Phage tail assembly protein</fullName>
    </submittedName>
</protein>
<keyword evidence="2" id="KW-1185">Reference proteome</keyword>
<dbReference type="Proteomes" id="UP001176117">
    <property type="component" value="Unassembled WGS sequence"/>
</dbReference>
<dbReference type="EMBL" id="JAMOGB010000002">
    <property type="protein sequence ID" value="MDO0876775.1"/>
    <property type="molecule type" value="Genomic_DNA"/>
</dbReference>
<evidence type="ECO:0000313" key="2">
    <source>
        <dbReference type="Proteomes" id="UP001176117"/>
    </source>
</evidence>
<reference evidence="1" key="1">
    <citation type="submission" date="2022-05" db="EMBL/GenBank/DDBJ databases">
        <title>Genome-based reclassification of Anoxybacillus salavatliensis Cihan et al. as a later heterotypic synonym of Anoxybacillus gonensis Belduz et al. 2003.</title>
        <authorList>
            <person name="Inan Bektas K."/>
            <person name="Guler H.I."/>
            <person name="Belduz A.O."/>
            <person name="Canakci S."/>
        </authorList>
    </citation>
    <scope>NUCLEOTIDE SEQUENCE</scope>
    <source>
        <strain evidence="1">NCIMB 13933</strain>
    </source>
</reference>
<dbReference type="InterPro" id="IPR019289">
    <property type="entry name" value="Phage_tail_E/E"/>
</dbReference>
<sequence>MPNVKLSKPITIDGQLIESIDLNFDNLTGKDILAIDKELRARNSQFSVYDIESQVLVVSKVSGIIPDDLEKLHAPDFLDITSRVTLFLLNLDSKEQAESEK</sequence>
<dbReference type="Pfam" id="PF10109">
    <property type="entry name" value="Phage_TAC_7"/>
    <property type="match status" value="1"/>
</dbReference>
<comment type="caution">
    <text evidence="1">The sequence shown here is derived from an EMBL/GenBank/DDBJ whole genome shotgun (WGS) entry which is preliminary data.</text>
</comment>
<gene>
    <name evidence="1" type="ORF">NBU54_03645</name>
</gene>
<dbReference type="KEGG" id="agn:AFK25_02440"/>
<organism evidence="1 2">
    <name type="scientific">Anoxybacillus gonensis</name>
    <dbReference type="NCBI Taxonomy" id="198467"/>
    <lineage>
        <taxon>Bacteria</taxon>
        <taxon>Bacillati</taxon>
        <taxon>Bacillota</taxon>
        <taxon>Bacilli</taxon>
        <taxon>Bacillales</taxon>
        <taxon>Anoxybacillaceae</taxon>
        <taxon>Anoxybacillus</taxon>
    </lineage>
</organism>
<dbReference type="AlphaFoldDB" id="A0AAW7TFL4"/>